<accession>Q69FA6</accession>
<reference evidence="2" key="1">
    <citation type="submission" date="2003-07" db="EMBL/GenBank/DDBJ databases">
        <title>Sequence analysis of a BAC clone harboring the Co-4 locus for anthracnose resistance in common bean.</title>
        <authorList>
            <person name="Melotto M."/>
            <person name="Camargo L.E.A."/>
        </authorList>
    </citation>
    <scope>NUCLEOTIDE SEQUENCE</scope>
</reference>
<evidence type="ECO:0000313" key="2">
    <source>
        <dbReference type="EMBL" id="AAR13296.1"/>
    </source>
</evidence>
<name>Q69FA6_PHAVU</name>
<sequence>MNKVPPPSGVGRDRVPKEKQEDEKNPSSSPSHLTDRGKEKKTSIVL</sequence>
<feature type="compositionally biased region" description="Basic and acidic residues" evidence="1">
    <location>
        <begin position="33"/>
        <end position="46"/>
    </location>
</feature>
<protein>
    <submittedName>
        <fullName evidence="2">Uncharacterized protein</fullName>
    </submittedName>
</protein>
<dbReference type="AlphaFoldDB" id="Q69FA6"/>
<feature type="region of interest" description="Disordered" evidence="1">
    <location>
        <begin position="1"/>
        <end position="46"/>
    </location>
</feature>
<gene>
    <name evidence="2" type="ORF">BA2</name>
</gene>
<proteinExistence type="predicted"/>
<dbReference type="EMBL" id="AY341443">
    <property type="protein sequence ID" value="AAR13296.1"/>
    <property type="molecule type" value="Genomic_DNA"/>
</dbReference>
<evidence type="ECO:0000256" key="1">
    <source>
        <dbReference type="SAM" id="MobiDB-lite"/>
    </source>
</evidence>
<organism evidence="2">
    <name type="scientific">Phaseolus vulgaris</name>
    <name type="common">Kidney bean</name>
    <name type="synonym">French bean</name>
    <dbReference type="NCBI Taxonomy" id="3885"/>
    <lineage>
        <taxon>Eukaryota</taxon>
        <taxon>Viridiplantae</taxon>
        <taxon>Streptophyta</taxon>
        <taxon>Embryophyta</taxon>
        <taxon>Tracheophyta</taxon>
        <taxon>Spermatophyta</taxon>
        <taxon>Magnoliopsida</taxon>
        <taxon>eudicotyledons</taxon>
        <taxon>Gunneridae</taxon>
        <taxon>Pentapetalae</taxon>
        <taxon>rosids</taxon>
        <taxon>fabids</taxon>
        <taxon>Fabales</taxon>
        <taxon>Fabaceae</taxon>
        <taxon>Papilionoideae</taxon>
        <taxon>50 kb inversion clade</taxon>
        <taxon>NPAAA clade</taxon>
        <taxon>indigoferoid/millettioid clade</taxon>
        <taxon>Phaseoleae</taxon>
        <taxon>Phaseolus</taxon>
    </lineage>
</organism>
<feature type="compositionally biased region" description="Basic and acidic residues" evidence="1">
    <location>
        <begin position="11"/>
        <end position="25"/>
    </location>
</feature>